<sequence>MPLVRIQDSLPRLCKRYQILPIMFRRQILHTHNPRKKHAARIRISLALPAPMDRFLRNPPESHRVPHEKTSSVSLDRIDQKWIKAPHMANASQSNCSNTRQKFHISQV</sequence>
<reference evidence="2" key="1">
    <citation type="journal article" date="2023" name="G3 (Bethesda)">
        <title>Whole genome assemblies of Zophobas morio and Tenebrio molitor.</title>
        <authorList>
            <person name="Kaur S."/>
            <person name="Stinson S.A."/>
            <person name="diCenzo G.C."/>
        </authorList>
    </citation>
    <scope>NUCLEOTIDE SEQUENCE</scope>
    <source>
        <strain evidence="2">QUZm001</strain>
    </source>
</reference>
<evidence type="ECO:0000256" key="1">
    <source>
        <dbReference type="SAM" id="MobiDB-lite"/>
    </source>
</evidence>
<gene>
    <name evidence="2" type="ORF">Zmor_013284</name>
</gene>
<proteinExistence type="predicted"/>
<feature type="region of interest" description="Disordered" evidence="1">
    <location>
        <begin position="88"/>
        <end position="108"/>
    </location>
</feature>
<evidence type="ECO:0000313" key="2">
    <source>
        <dbReference type="EMBL" id="KAJ3654070.1"/>
    </source>
</evidence>
<dbReference type="EMBL" id="JALNTZ010000004">
    <property type="protein sequence ID" value="KAJ3654070.1"/>
    <property type="molecule type" value="Genomic_DNA"/>
</dbReference>
<organism evidence="2 3">
    <name type="scientific">Zophobas morio</name>
    <dbReference type="NCBI Taxonomy" id="2755281"/>
    <lineage>
        <taxon>Eukaryota</taxon>
        <taxon>Metazoa</taxon>
        <taxon>Ecdysozoa</taxon>
        <taxon>Arthropoda</taxon>
        <taxon>Hexapoda</taxon>
        <taxon>Insecta</taxon>
        <taxon>Pterygota</taxon>
        <taxon>Neoptera</taxon>
        <taxon>Endopterygota</taxon>
        <taxon>Coleoptera</taxon>
        <taxon>Polyphaga</taxon>
        <taxon>Cucujiformia</taxon>
        <taxon>Tenebrionidae</taxon>
        <taxon>Zophobas</taxon>
    </lineage>
</organism>
<dbReference type="AlphaFoldDB" id="A0AA38IDT5"/>
<accession>A0AA38IDT5</accession>
<dbReference type="Proteomes" id="UP001168821">
    <property type="component" value="Unassembled WGS sequence"/>
</dbReference>
<keyword evidence="3" id="KW-1185">Reference proteome</keyword>
<feature type="compositionally biased region" description="Polar residues" evidence="1">
    <location>
        <begin position="90"/>
        <end position="108"/>
    </location>
</feature>
<protein>
    <submittedName>
        <fullName evidence="2">Uncharacterized protein</fullName>
    </submittedName>
</protein>
<comment type="caution">
    <text evidence="2">The sequence shown here is derived from an EMBL/GenBank/DDBJ whole genome shotgun (WGS) entry which is preliminary data.</text>
</comment>
<name>A0AA38IDT5_9CUCU</name>
<evidence type="ECO:0000313" key="3">
    <source>
        <dbReference type="Proteomes" id="UP001168821"/>
    </source>
</evidence>